<dbReference type="InterPro" id="IPR007014">
    <property type="entry name" value="FUN14"/>
</dbReference>
<dbReference type="GO" id="GO:0016020">
    <property type="term" value="C:membrane"/>
    <property type="evidence" value="ECO:0007669"/>
    <property type="project" value="UniProtKB-SubCell"/>
</dbReference>
<gene>
    <name evidence="7" type="ORF">D779_0252</name>
</gene>
<protein>
    <recommendedName>
        <fullName evidence="9">FUN14 family protein</fullName>
    </recommendedName>
</protein>
<comment type="subcellular location">
    <subcellularLocation>
        <location evidence="1">Membrane</location>
    </subcellularLocation>
</comment>
<comment type="similarity">
    <text evidence="2">Belongs to the FUN14 family.</text>
</comment>
<reference evidence="7 8" key="1">
    <citation type="submission" date="2012-11" db="EMBL/GenBank/DDBJ databases">
        <title>Genome assembly of Thiorhodococcus sp. AK35.</title>
        <authorList>
            <person name="Nupur N."/>
            <person name="Khatri I."/>
            <person name="Subramanian S."/>
            <person name="Pinnaka A."/>
        </authorList>
    </citation>
    <scope>NUCLEOTIDE SEQUENCE [LARGE SCALE GENOMIC DNA]</scope>
    <source>
        <strain evidence="7 8">AK35</strain>
    </source>
</reference>
<evidence type="ECO:0000256" key="2">
    <source>
        <dbReference type="ARBA" id="ARBA00009160"/>
    </source>
</evidence>
<evidence type="ECO:0008006" key="9">
    <source>
        <dbReference type="Google" id="ProtNLM"/>
    </source>
</evidence>
<evidence type="ECO:0000256" key="4">
    <source>
        <dbReference type="ARBA" id="ARBA00022989"/>
    </source>
</evidence>
<dbReference type="Pfam" id="PF04930">
    <property type="entry name" value="FUN14"/>
    <property type="match status" value="1"/>
</dbReference>
<evidence type="ECO:0000256" key="3">
    <source>
        <dbReference type="ARBA" id="ARBA00022692"/>
    </source>
</evidence>
<dbReference type="EMBL" id="AONC01000012">
    <property type="protein sequence ID" value="EXJ16318.1"/>
    <property type="molecule type" value="Genomic_DNA"/>
</dbReference>
<name>W9V9S0_9GAMM</name>
<evidence type="ECO:0000313" key="8">
    <source>
        <dbReference type="Proteomes" id="UP000019460"/>
    </source>
</evidence>
<evidence type="ECO:0000256" key="1">
    <source>
        <dbReference type="ARBA" id="ARBA00004370"/>
    </source>
</evidence>
<feature type="transmembrane region" description="Helical" evidence="6">
    <location>
        <begin position="50"/>
        <end position="72"/>
    </location>
</feature>
<dbReference type="Proteomes" id="UP000019460">
    <property type="component" value="Unassembled WGS sequence"/>
</dbReference>
<proteinExistence type="inferred from homology"/>
<keyword evidence="4 6" id="KW-1133">Transmembrane helix</keyword>
<dbReference type="AlphaFoldDB" id="W9V9S0"/>
<dbReference type="PATRIC" id="fig|1249627.3.peg.849"/>
<comment type="caution">
    <text evidence="7">The sequence shown here is derived from an EMBL/GenBank/DDBJ whole genome shotgun (WGS) entry which is preliminary data.</text>
</comment>
<feature type="transmembrane region" description="Helical" evidence="6">
    <location>
        <begin position="92"/>
        <end position="117"/>
    </location>
</feature>
<feature type="transmembrane region" description="Helical" evidence="6">
    <location>
        <begin position="20"/>
        <end position="43"/>
    </location>
</feature>
<sequence length="119" mass="12539">MLPITALSQPMEPPGGAGDLLSEALFLKLGFSFMIGLAVGFALKVAFKIALLMIGVVLIALFALQYHGFIIIDWAGIEPHYDSIAHGIRTTGAAFLDFAAHNLSSAASFFAGLAIGLKF</sequence>
<dbReference type="eggNOG" id="COG2383">
    <property type="taxonomic scope" value="Bacteria"/>
</dbReference>
<keyword evidence="3 6" id="KW-0812">Transmembrane</keyword>
<evidence type="ECO:0000256" key="6">
    <source>
        <dbReference type="SAM" id="Phobius"/>
    </source>
</evidence>
<evidence type="ECO:0000313" key="7">
    <source>
        <dbReference type="EMBL" id="EXJ16318.1"/>
    </source>
</evidence>
<evidence type="ECO:0000256" key="5">
    <source>
        <dbReference type="ARBA" id="ARBA00023136"/>
    </source>
</evidence>
<keyword evidence="8" id="KW-1185">Reference proteome</keyword>
<organism evidence="7 8">
    <name type="scientific">Imhoffiella purpurea</name>
    <dbReference type="NCBI Taxonomy" id="1249627"/>
    <lineage>
        <taxon>Bacteria</taxon>
        <taxon>Pseudomonadati</taxon>
        <taxon>Pseudomonadota</taxon>
        <taxon>Gammaproteobacteria</taxon>
        <taxon>Chromatiales</taxon>
        <taxon>Chromatiaceae</taxon>
        <taxon>Imhoffiella</taxon>
    </lineage>
</organism>
<accession>W9V9S0</accession>
<keyword evidence="5 6" id="KW-0472">Membrane</keyword>